<evidence type="ECO:0000313" key="2">
    <source>
        <dbReference type="EMBL" id="CAB0002667.1"/>
    </source>
</evidence>
<protein>
    <submittedName>
        <fullName evidence="2">Uncharacterized protein</fullName>
    </submittedName>
</protein>
<gene>
    <name evidence="2" type="ORF">NTEN_LOCUS8454</name>
</gene>
<sequence>MAQNTVGSPGKLQKRTRRGADEKTRARNRPEGVKFASPFSKQKLDETAFLQFSISSQYRHWQVSRLAIYDSNIFISVQTLELSTVAERSFVLLAEGATARASPVLSFGKLTEGFPSTFRHSKGITSYRGEKEDMLYEEQKENVEEVVEKWESGSRRRRSQRRPAFEFWISGHLTYIMHWHSAGSNDHYCMTGYVVMTSFCYKTWSVPFVPMFAISPRRHLTTLGPSRRILQTVQGCMIMLCNHDHRLFAPLRRTRDLFVEVPSGTTFLTVQRFPC</sequence>
<dbReference type="AlphaFoldDB" id="A0A6H5GGQ4"/>
<dbReference type="Proteomes" id="UP000479000">
    <property type="component" value="Unassembled WGS sequence"/>
</dbReference>
<dbReference type="EMBL" id="CADCXU010012801">
    <property type="protein sequence ID" value="CAB0002667.1"/>
    <property type="molecule type" value="Genomic_DNA"/>
</dbReference>
<accession>A0A6H5GGQ4</accession>
<feature type="compositionally biased region" description="Basic and acidic residues" evidence="1">
    <location>
        <begin position="18"/>
        <end position="32"/>
    </location>
</feature>
<feature type="region of interest" description="Disordered" evidence="1">
    <location>
        <begin position="1"/>
        <end position="33"/>
    </location>
</feature>
<evidence type="ECO:0000313" key="3">
    <source>
        <dbReference type="Proteomes" id="UP000479000"/>
    </source>
</evidence>
<organism evidence="2 3">
    <name type="scientific">Nesidiocoris tenuis</name>
    <dbReference type="NCBI Taxonomy" id="355587"/>
    <lineage>
        <taxon>Eukaryota</taxon>
        <taxon>Metazoa</taxon>
        <taxon>Ecdysozoa</taxon>
        <taxon>Arthropoda</taxon>
        <taxon>Hexapoda</taxon>
        <taxon>Insecta</taxon>
        <taxon>Pterygota</taxon>
        <taxon>Neoptera</taxon>
        <taxon>Paraneoptera</taxon>
        <taxon>Hemiptera</taxon>
        <taxon>Heteroptera</taxon>
        <taxon>Panheteroptera</taxon>
        <taxon>Cimicomorpha</taxon>
        <taxon>Miridae</taxon>
        <taxon>Dicyphina</taxon>
        <taxon>Nesidiocoris</taxon>
    </lineage>
</organism>
<name>A0A6H5GGQ4_9HEMI</name>
<keyword evidence="3" id="KW-1185">Reference proteome</keyword>
<proteinExistence type="predicted"/>
<evidence type="ECO:0000256" key="1">
    <source>
        <dbReference type="SAM" id="MobiDB-lite"/>
    </source>
</evidence>
<reference evidence="2 3" key="1">
    <citation type="submission" date="2020-02" db="EMBL/GenBank/DDBJ databases">
        <authorList>
            <person name="Ferguson B K."/>
        </authorList>
    </citation>
    <scope>NUCLEOTIDE SEQUENCE [LARGE SCALE GENOMIC DNA]</scope>
</reference>